<accession>A0A813Z3G6</accession>
<reference evidence="4" key="1">
    <citation type="submission" date="2021-02" db="EMBL/GenBank/DDBJ databases">
        <authorList>
            <person name="Nowell W R."/>
        </authorList>
    </citation>
    <scope>NUCLEOTIDE SEQUENCE</scope>
</reference>
<evidence type="ECO:0000256" key="2">
    <source>
        <dbReference type="ARBA" id="ARBA00006311"/>
    </source>
</evidence>
<comment type="subcellular location">
    <subcellularLocation>
        <location evidence="1">Lipid droplet</location>
    </subcellularLocation>
</comment>
<dbReference type="Pfam" id="PF03036">
    <property type="entry name" value="Perilipin"/>
    <property type="match status" value="1"/>
</dbReference>
<dbReference type="PANTHER" id="PTHR14024:SF49">
    <property type="entry name" value="LIPID STORAGE DROPLETS SURFACE-BINDING PROTEIN 1"/>
    <property type="match status" value="1"/>
</dbReference>
<dbReference type="GO" id="GO:0005829">
    <property type="term" value="C:cytosol"/>
    <property type="evidence" value="ECO:0007669"/>
    <property type="project" value="TreeGrafter"/>
</dbReference>
<gene>
    <name evidence="5" type="ORF">JXQ802_LOCUS22252</name>
    <name evidence="4" type="ORF">PYM288_LOCUS9108</name>
</gene>
<organism evidence="4 6">
    <name type="scientific">Rotaria sordida</name>
    <dbReference type="NCBI Taxonomy" id="392033"/>
    <lineage>
        <taxon>Eukaryota</taxon>
        <taxon>Metazoa</taxon>
        <taxon>Spiralia</taxon>
        <taxon>Gnathifera</taxon>
        <taxon>Rotifera</taxon>
        <taxon>Eurotatoria</taxon>
        <taxon>Bdelloidea</taxon>
        <taxon>Philodinida</taxon>
        <taxon>Philodinidae</taxon>
        <taxon>Rotaria</taxon>
    </lineage>
</organism>
<dbReference type="Proteomes" id="UP000663854">
    <property type="component" value="Unassembled WGS sequence"/>
</dbReference>
<evidence type="ECO:0000313" key="6">
    <source>
        <dbReference type="Proteomes" id="UP000663854"/>
    </source>
</evidence>
<evidence type="ECO:0000256" key="3">
    <source>
        <dbReference type="ARBA" id="ARBA00022677"/>
    </source>
</evidence>
<evidence type="ECO:0000313" key="5">
    <source>
        <dbReference type="EMBL" id="CAF1160841.1"/>
    </source>
</evidence>
<keyword evidence="7" id="KW-1185">Reference proteome</keyword>
<comment type="similarity">
    <text evidence="2">Belongs to the perilipin family.</text>
</comment>
<dbReference type="PANTHER" id="PTHR14024">
    <property type="entry name" value="PERILIPIN"/>
    <property type="match status" value="1"/>
</dbReference>
<evidence type="ECO:0000313" key="7">
    <source>
        <dbReference type="Proteomes" id="UP000663870"/>
    </source>
</evidence>
<dbReference type="InterPro" id="IPR004279">
    <property type="entry name" value="Perilipin"/>
</dbReference>
<proteinExistence type="inferred from homology"/>
<dbReference type="EMBL" id="CAJNOL010000672">
    <property type="protein sequence ID" value="CAF1160841.1"/>
    <property type="molecule type" value="Genomic_DNA"/>
</dbReference>
<name>A0A813Z3G6_9BILA</name>
<dbReference type="GO" id="GO:0005811">
    <property type="term" value="C:lipid droplet"/>
    <property type="evidence" value="ECO:0007669"/>
    <property type="project" value="UniProtKB-SubCell"/>
</dbReference>
<evidence type="ECO:0000313" key="4">
    <source>
        <dbReference type="EMBL" id="CAF0892766.1"/>
    </source>
</evidence>
<evidence type="ECO:0000256" key="1">
    <source>
        <dbReference type="ARBA" id="ARBA00004502"/>
    </source>
</evidence>
<dbReference type="GO" id="GO:0010890">
    <property type="term" value="P:positive regulation of triglyceride storage"/>
    <property type="evidence" value="ECO:0007669"/>
    <property type="project" value="TreeGrafter"/>
</dbReference>
<keyword evidence="3" id="KW-0551">Lipid droplet</keyword>
<dbReference type="Proteomes" id="UP000663870">
    <property type="component" value="Unassembled WGS sequence"/>
</dbReference>
<comment type="caution">
    <text evidence="4">The sequence shown here is derived from an EMBL/GenBank/DDBJ whole genome shotgun (WGS) entry which is preliminary data.</text>
</comment>
<dbReference type="AlphaFoldDB" id="A0A813Z3G6"/>
<sequence>MLSFQTLSCLHDIPLVRSSTNKIQDVYAKAKDTSAFIRIPCNLAETVADKTLKVAFTIANPVVKPFSGPVYAIDNYAAQTIRQFESKYPVITTPTENVVNTFNETTKPVLDAVNSVRDTTTSTIQHGKEAVSNVATATVNKASGVADSVFSFCGTRVPGMQRSNAGKTSRLIQSSLLWFRMLIVNCILITKQTNESLLNKMQQKRFLPALPQRLLILVGTFLEKVIRLVKPNDATLAEWEKARQQNQSSSLLKYFFDGQSLKPNQSSTARKKVVINQRETVVNRTNDYNHIPKSQPDYSNMTDTEELHARLAANDLPQSNYNMDNRMFTTESVDDIPNNDITQLHDSLKPTDVELLYSRLPTDILPNIDDQEPLTEDQQQLHARIIGAALADQGYPVDENDNDDRQ</sequence>
<dbReference type="EMBL" id="CAJNOH010000128">
    <property type="protein sequence ID" value="CAF0892766.1"/>
    <property type="molecule type" value="Genomic_DNA"/>
</dbReference>
<protein>
    <submittedName>
        <fullName evidence="4">Uncharacterized protein</fullName>
    </submittedName>
</protein>
<dbReference type="GO" id="GO:0019915">
    <property type="term" value="P:lipid storage"/>
    <property type="evidence" value="ECO:0007669"/>
    <property type="project" value="TreeGrafter"/>
</dbReference>